<sequence length="339" mass="38712">MPAKKPLLMFRVGYMLQYDGIAEIKGGGSHIEKHGEGGEMWNFRPESGRCYGYVMTRHFSGIDLSRIDGSKSWHENEELEGIDIVFFAKKPEGGQTVIGWYKNATVFHKVYRKRRGMKTHGDWEKLDYLCEVDAENAVLLDESDRTFEVPYAPVHGKGYPGHSNVWYGDAKEPRSQDFLKDLSNYIDQYSKAADKSSGACKLGSRSSQYDQELISNIEKAAIRTTWDHYESLGYKLTSVEKDNRGWDLEALKGVELLRLEVKGHLGNVVQFELTPNEYMQMQGNAFSYRVCMVRTCLSTPELTILFPKKIGQDWMLETSDLKVRVQLSEKIAAKAYEVI</sequence>
<reference evidence="2 3" key="1">
    <citation type="submission" date="2016-08" db="EMBL/GenBank/DDBJ databases">
        <authorList>
            <person name="Seilhamer J.J."/>
        </authorList>
    </citation>
    <scope>NUCLEOTIDE SEQUENCE [LARGE SCALE GENOMIC DNA]</scope>
    <source>
        <strain evidence="2 3">KH-18-2</strain>
    </source>
</reference>
<dbReference type="AlphaFoldDB" id="A0A2S3WRT7"/>
<accession>A0A2S3WRT7</accession>
<protein>
    <recommendedName>
        <fullName evidence="1">Protein NO VEIN C-terminal domain-containing protein</fullName>
    </recommendedName>
</protein>
<dbReference type="InterPro" id="IPR024975">
    <property type="entry name" value="NOV_C"/>
</dbReference>
<proteinExistence type="predicted"/>
<organism evidence="2 3">
    <name type="scientific">Pseudomonas putida</name>
    <name type="common">Arthrobacter siderocapsulatus</name>
    <dbReference type="NCBI Taxonomy" id="303"/>
    <lineage>
        <taxon>Bacteria</taxon>
        <taxon>Pseudomonadati</taxon>
        <taxon>Pseudomonadota</taxon>
        <taxon>Gammaproteobacteria</taxon>
        <taxon>Pseudomonadales</taxon>
        <taxon>Pseudomonadaceae</taxon>
        <taxon>Pseudomonas</taxon>
    </lineage>
</organism>
<gene>
    <name evidence="2" type="ORF">BGP82_23115</name>
</gene>
<evidence type="ECO:0000259" key="1">
    <source>
        <dbReference type="Pfam" id="PF13020"/>
    </source>
</evidence>
<dbReference type="Proteomes" id="UP000237378">
    <property type="component" value="Unassembled WGS sequence"/>
</dbReference>
<feature type="domain" description="Protein NO VEIN C-terminal" evidence="1">
    <location>
        <begin position="217"/>
        <end position="304"/>
    </location>
</feature>
<dbReference type="EMBL" id="MING01000083">
    <property type="protein sequence ID" value="POG04147.1"/>
    <property type="molecule type" value="Genomic_DNA"/>
</dbReference>
<comment type="caution">
    <text evidence="2">The sequence shown here is derived from an EMBL/GenBank/DDBJ whole genome shotgun (WGS) entry which is preliminary data.</text>
</comment>
<evidence type="ECO:0000313" key="2">
    <source>
        <dbReference type="EMBL" id="POG04147.1"/>
    </source>
</evidence>
<evidence type="ECO:0000313" key="3">
    <source>
        <dbReference type="Proteomes" id="UP000237378"/>
    </source>
</evidence>
<reference evidence="2 3" key="2">
    <citation type="submission" date="2018-03" db="EMBL/GenBank/DDBJ databases">
        <title>Draft genome of Pseudomonas putida strain KH-18-2.</title>
        <authorList>
            <person name="Yoshizawa S."/>
            <person name="Khan N.H."/>
            <person name="Nishimura M."/>
            <person name="Chiura H.X."/>
            <person name="Ogura Y."/>
            <person name="Hayashi T."/>
            <person name="Kogure K."/>
        </authorList>
    </citation>
    <scope>NUCLEOTIDE SEQUENCE [LARGE SCALE GENOMIC DNA]</scope>
    <source>
        <strain evidence="2 3">KH-18-2</strain>
    </source>
</reference>
<dbReference type="RefSeq" id="WP_041166839.1">
    <property type="nucleotide sequence ID" value="NZ_MING01000083.1"/>
</dbReference>
<name>A0A2S3WRT7_PSEPU</name>
<dbReference type="Pfam" id="PF13020">
    <property type="entry name" value="NOV_C"/>
    <property type="match status" value="1"/>
</dbReference>